<dbReference type="Gene3D" id="3.90.226.10">
    <property type="entry name" value="2-enoyl-CoA Hydratase, Chain A, domain 1"/>
    <property type="match status" value="1"/>
</dbReference>
<dbReference type="AlphaFoldDB" id="A0A382ZHL1"/>
<dbReference type="SUPFAM" id="SSF52096">
    <property type="entry name" value="ClpP/crotonase"/>
    <property type="match status" value="1"/>
</dbReference>
<dbReference type="InterPro" id="IPR001753">
    <property type="entry name" value="Enoyl-CoA_hydra/iso"/>
</dbReference>
<dbReference type="EMBL" id="UINC01183785">
    <property type="protein sequence ID" value="SVD94699.1"/>
    <property type="molecule type" value="Genomic_DNA"/>
</dbReference>
<organism evidence="1">
    <name type="scientific">marine metagenome</name>
    <dbReference type="NCBI Taxonomy" id="408172"/>
    <lineage>
        <taxon>unclassified sequences</taxon>
        <taxon>metagenomes</taxon>
        <taxon>ecological metagenomes</taxon>
    </lineage>
</organism>
<feature type="non-terminal residue" evidence="1">
    <location>
        <position position="98"/>
    </location>
</feature>
<dbReference type="CDD" id="cd06558">
    <property type="entry name" value="crotonase-like"/>
    <property type="match status" value="1"/>
</dbReference>
<sequence length="98" mass="10798">MPTKINLSIDSSIATIRIENIQSLNSIDYNGWDNLQQTCIGLAKSKDIRAAIFTGEGDKYFSSGADIKDFLKTRYNKTSATKYAEVFDGALNAIESIP</sequence>
<accession>A0A382ZHL1</accession>
<proteinExistence type="predicted"/>
<gene>
    <name evidence="1" type="ORF">METZ01_LOCUS447553</name>
</gene>
<dbReference type="InterPro" id="IPR029045">
    <property type="entry name" value="ClpP/crotonase-like_dom_sf"/>
</dbReference>
<reference evidence="1" key="1">
    <citation type="submission" date="2018-05" db="EMBL/GenBank/DDBJ databases">
        <authorList>
            <person name="Lanie J.A."/>
            <person name="Ng W.-L."/>
            <person name="Kazmierczak K.M."/>
            <person name="Andrzejewski T.M."/>
            <person name="Davidsen T.M."/>
            <person name="Wayne K.J."/>
            <person name="Tettelin H."/>
            <person name="Glass J.I."/>
            <person name="Rusch D."/>
            <person name="Podicherti R."/>
            <person name="Tsui H.-C.T."/>
            <person name="Winkler M.E."/>
        </authorList>
    </citation>
    <scope>NUCLEOTIDE SEQUENCE</scope>
</reference>
<dbReference type="Pfam" id="PF00378">
    <property type="entry name" value="ECH_1"/>
    <property type="match status" value="1"/>
</dbReference>
<evidence type="ECO:0008006" key="2">
    <source>
        <dbReference type="Google" id="ProtNLM"/>
    </source>
</evidence>
<evidence type="ECO:0000313" key="1">
    <source>
        <dbReference type="EMBL" id="SVD94699.1"/>
    </source>
</evidence>
<protein>
    <recommendedName>
        <fullName evidence="2">Enoyl-CoA hydratase</fullName>
    </recommendedName>
</protein>
<name>A0A382ZHL1_9ZZZZ</name>